<evidence type="ECO:0000256" key="8">
    <source>
        <dbReference type="ARBA" id="ARBA00022927"/>
    </source>
</evidence>
<organism evidence="13 14">
    <name type="scientific">Bifiguratus adelaidae</name>
    <dbReference type="NCBI Taxonomy" id="1938954"/>
    <lineage>
        <taxon>Eukaryota</taxon>
        <taxon>Fungi</taxon>
        <taxon>Fungi incertae sedis</taxon>
        <taxon>Mucoromycota</taxon>
        <taxon>Mucoromycotina</taxon>
        <taxon>Endogonomycetes</taxon>
        <taxon>Endogonales</taxon>
        <taxon>Endogonales incertae sedis</taxon>
        <taxon>Bifiguratus</taxon>
    </lineage>
</organism>
<dbReference type="EMBL" id="MVBO01000182">
    <property type="protein sequence ID" value="OZJ02163.1"/>
    <property type="molecule type" value="Genomic_DNA"/>
</dbReference>
<keyword evidence="11" id="KW-0961">Cell wall biogenesis/degradation</keyword>
<evidence type="ECO:0000313" key="13">
    <source>
        <dbReference type="EMBL" id="OZJ02163.1"/>
    </source>
</evidence>
<dbReference type="Proteomes" id="UP000242875">
    <property type="component" value="Unassembled WGS sequence"/>
</dbReference>
<evidence type="ECO:0000256" key="11">
    <source>
        <dbReference type="ARBA" id="ARBA00023316"/>
    </source>
</evidence>
<keyword evidence="6 12" id="KW-0812">Transmembrane</keyword>
<keyword evidence="8" id="KW-0653">Protein transport</keyword>
<dbReference type="Pfam" id="PF12271">
    <property type="entry name" value="Chs7"/>
    <property type="match status" value="1"/>
</dbReference>
<comment type="similarity">
    <text evidence="3">Belongs to the CHS7 family.</text>
</comment>
<dbReference type="AlphaFoldDB" id="A0A261XV11"/>
<comment type="subcellular location">
    <subcellularLocation>
        <location evidence="1">Endomembrane system</location>
        <topology evidence="1">Multi-pass membrane protein</topology>
    </subcellularLocation>
    <subcellularLocation>
        <location evidence="2">Endoplasmic reticulum membrane</location>
    </subcellularLocation>
</comment>
<dbReference type="GO" id="GO:0005789">
    <property type="term" value="C:endoplasmic reticulum membrane"/>
    <property type="evidence" value="ECO:0007669"/>
    <property type="project" value="UniProtKB-SubCell"/>
</dbReference>
<dbReference type="OrthoDB" id="2189463at2759"/>
<proteinExistence type="inferred from homology"/>
<evidence type="ECO:0000256" key="12">
    <source>
        <dbReference type="SAM" id="Phobius"/>
    </source>
</evidence>
<reference evidence="13 14" key="1">
    <citation type="journal article" date="2017" name="Mycologia">
        <title>Bifiguratus adelaidae, gen. et sp. nov., a new member of Mucoromycotina in endophytic and soil-dwelling habitats.</title>
        <authorList>
            <person name="Torres-Cruz T.J."/>
            <person name="Billingsley Tobias T.L."/>
            <person name="Almatruk M."/>
            <person name="Hesse C."/>
            <person name="Kuske C.R."/>
            <person name="Desiro A."/>
            <person name="Benucci G.M."/>
            <person name="Bonito G."/>
            <person name="Stajich J.E."/>
            <person name="Dunlap C."/>
            <person name="Arnold A.E."/>
            <person name="Porras-Alfaro A."/>
        </authorList>
    </citation>
    <scope>NUCLEOTIDE SEQUENCE [LARGE SCALE GENOMIC DNA]</scope>
    <source>
        <strain evidence="13 14">AZ0501</strain>
    </source>
</reference>
<keyword evidence="10 12" id="KW-0472">Membrane</keyword>
<evidence type="ECO:0000256" key="7">
    <source>
        <dbReference type="ARBA" id="ARBA00022824"/>
    </source>
</evidence>
<evidence type="ECO:0000313" key="14">
    <source>
        <dbReference type="Proteomes" id="UP000242875"/>
    </source>
</evidence>
<dbReference type="GO" id="GO:0015031">
    <property type="term" value="P:protein transport"/>
    <property type="evidence" value="ECO:0007669"/>
    <property type="project" value="UniProtKB-KW"/>
</dbReference>
<sequence>MVSFQFLKFDGVCSTIAISLCPILDKYDGTEPSCYSRNAELGGTLIFQPATVIMQIIALMMTSVMIYHIKMKYTAVGRKEIVMFFYAFMGTTFLDMLLVSGIVPSASSVYPYFAAMQVSCMTMTCWILLLNGFVGFQFAEDGTAWSVWSIRISASVVWIICFVFSMLTLLGIGSFNLANPTLLWIIYFIVNGITLAIYIVSQIILVVGTLDDLWPVGDILFGLGFFLIGQVVMYVFSTDICDAAGHYIDGMFFGSSCTLLAVMMVYKYWDSITKEDLEFAVTAKGNSYEVREMIVDDEHSVVGRGSGYLHADRIEGGY</sequence>
<dbReference type="GO" id="GO:0071555">
    <property type="term" value="P:cell wall organization"/>
    <property type="evidence" value="ECO:0007669"/>
    <property type="project" value="UniProtKB-KW"/>
</dbReference>
<protein>
    <recommendedName>
        <fullName evidence="4">Chitin synthase export chaperone</fullName>
    </recommendedName>
</protein>
<feature type="transmembrane region" description="Helical" evidence="12">
    <location>
        <begin position="219"/>
        <end position="236"/>
    </location>
</feature>
<accession>A0A261XV11</accession>
<keyword evidence="14" id="KW-1185">Reference proteome</keyword>
<evidence type="ECO:0000256" key="10">
    <source>
        <dbReference type="ARBA" id="ARBA00023136"/>
    </source>
</evidence>
<gene>
    <name evidence="13" type="ORF">BZG36_04636</name>
</gene>
<feature type="transmembrane region" description="Helical" evidence="12">
    <location>
        <begin position="81"/>
        <end position="103"/>
    </location>
</feature>
<feature type="transmembrane region" description="Helical" evidence="12">
    <location>
        <begin position="148"/>
        <end position="172"/>
    </location>
</feature>
<evidence type="ECO:0000256" key="4">
    <source>
        <dbReference type="ARBA" id="ARBA00018354"/>
    </source>
</evidence>
<feature type="transmembrane region" description="Helical" evidence="12">
    <location>
        <begin position="248"/>
        <end position="269"/>
    </location>
</feature>
<evidence type="ECO:0000256" key="1">
    <source>
        <dbReference type="ARBA" id="ARBA00004127"/>
    </source>
</evidence>
<dbReference type="PANTHER" id="PTHR35329">
    <property type="entry name" value="CHITIN SYNTHASE EXPORT CHAPERONE"/>
    <property type="match status" value="1"/>
</dbReference>
<dbReference type="GO" id="GO:0051082">
    <property type="term" value="F:unfolded protein binding"/>
    <property type="evidence" value="ECO:0007669"/>
    <property type="project" value="TreeGrafter"/>
</dbReference>
<evidence type="ECO:0000256" key="2">
    <source>
        <dbReference type="ARBA" id="ARBA00004586"/>
    </source>
</evidence>
<evidence type="ECO:0000256" key="5">
    <source>
        <dbReference type="ARBA" id="ARBA00022448"/>
    </source>
</evidence>
<comment type="caution">
    <text evidence="13">The sequence shown here is derived from an EMBL/GenBank/DDBJ whole genome shotgun (WGS) entry which is preliminary data.</text>
</comment>
<evidence type="ECO:0000256" key="9">
    <source>
        <dbReference type="ARBA" id="ARBA00022989"/>
    </source>
</evidence>
<keyword evidence="9 12" id="KW-1133">Transmembrane helix</keyword>
<dbReference type="PANTHER" id="PTHR35329:SF2">
    <property type="entry name" value="CHITIN SYNTHASE EXPORT CHAPERONE"/>
    <property type="match status" value="1"/>
</dbReference>
<dbReference type="GO" id="GO:0006457">
    <property type="term" value="P:protein folding"/>
    <property type="evidence" value="ECO:0007669"/>
    <property type="project" value="TreeGrafter"/>
</dbReference>
<feature type="transmembrane region" description="Helical" evidence="12">
    <location>
        <begin position="46"/>
        <end position="69"/>
    </location>
</feature>
<keyword evidence="7" id="KW-0256">Endoplasmic reticulum</keyword>
<dbReference type="InterPro" id="IPR022057">
    <property type="entry name" value="Chs7"/>
</dbReference>
<evidence type="ECO:0000256" key="3">
    <source>
        <dbReference type="ARBA" id="ARBA00009274"/>
    </source>
</evidence>
<feature type="transmembrane region" description="Helical" evidence="12">
    <location>
        <begin position="184"/>
        <end position="207"/>
    </location>
</feature>
<keyword evidence="5" id="KW-0813">Transport</keyword>
<feature type="transmembrane region" description="Helical" evidence="12">
    <location>
        <begin position="109"/>
        <end position="136"/>
    </location>
</feature>
<name>A0A261XV11_9FUNG</name>
<evidence type="ECO:0000256" key="6">
    <source>
        <dbReference type="ARBA" id="ARBA00022692"/>
    </source>
</evidence>